<reference evidence="10 11" key="1">
    <citation type="journal article" date="2022" name="Nat. Plants">
        <title>Genomes of leafy and leafless Platanthera orchids illuminate the evolution of mycoheterotrophy.</title>
        <authorList>
            <person name="Li M.H."/>
            <person name="Liu K.W."/>
            <person name="Li Z."/>
            <person name="Lu H.C."/>
            <person name="Ye Q.L."/>
            <person name="Zhang D."/>
            <person name="Wang J.Y."/>
            <person name="Li Y.F."/>
            <person name="Zhong Z.M."/>
            <person name="Liu X."/>
            <person name="Yu X."/>
            <person name="Liu D.K."/>
            <person name="Tu X.D."/>
            <person name="Liu B."/>
            <person name="Hao Y."/>
            <person name="Liao X.Y."/>
            <person name="Jiang Y.T."/>
            <person name="Sun W.H."/>
            <person name="Chen J."/>
            <person name="Chen Y.Q."/>
            <person name="Ai Y."/>
            <person name="Zhai J.W."/>
            <person name="Wu S.S."/>
            <person name="Zhou Z."/>
            <person name="Hsiao Y.Y."/>
            <person name="Wu W.L."/>
            <person name="Chen Y.Y."/>
            <person name="Lin Y.F."/>
            <person name="Hsu J.L."/>
            <person name="Li C.Y."/>
            <person name="Wang Z.W."/>
            <person name="Zhao X."/>
            <person name="Zhong W.Y."/>
            <person name="Ma X.K."/>
            <person name="Ma L."/>
            <person name="Huang J."/>
            <person name="Chen G.Z."/>
            <person name="Huang M.Z."/>
            <person name="Huang L."/>
            <person name="Peng D.H."/>
            <person name="Luo Y.B."/>
            <person name="Zou S.Q."/>
            <person name="Chen S.P."/>
            <person name="Lan S."/>
            <person name="Tsai W.C."/>
            <person name="Van de Peer Y."/>
            <person name="Liu Z.J."/>
        </authorList>
    </citation>
    <scope>NUCLEOTIDE SEQUENCE [LARGE SCALE GENOMIC DNA]</scope>
    <source>
        <strain evidence="10">Lor288</strain>
    </source>
</reference>
<evidence type="ECO:0000256" key="4">
    <source>
        <dbReference type="ARBA" id="ARBA00023125"/>
    </source>
</evidence>
<keyword evidence="11" id="KW-1185">Reference proteome</keyword>
<keyword evidence="6" id="KW-0539">Nucleus</keyword>
<feature type="region of interest" description="Disordered" evidence="7">
    <location>
        <begin position="1"/>
        <end position="31"/>
    </location>
</feature>
<protein>
    <submittedName>
        <fullName evidence="10">Transcription factor GAMYB</fullName>
    </submittedName>
</protein>
<dbReference type="InterPro" id="IPR017930">
    <property type="entry name" value="Myb_dom"/>
</dbReference>
<feature type="domain" description="HTH myb-type" evidence="9">
    <location>
        <begin position="90"/>
        <end position="144"/>
    </location>
</feature>
<dbReference type="Proteomes" id="UP001412067">
    <property type="component" value="Unassembled WGS sequence"/>
</dbReference>
<feature type="compositionally biased region" description="Low complexity" evidence="7">
    <location>
        <begin position="20"/>
        <end position="31"/>
    </location>
</feature>
<keyword evidence="3" id="KW-0805">Transcription regulation</keyword>
<dbReference type="SMART" id="SM00717">
    <property type="entry name" value="SANT"/>
    <property type="match status" value="2"/>
</dbReference>
<evidence type="ECO:0000259" key="8">
    <source>
        <dbReference type="PROSITE" id="PS50090"/>
    </source>
</evidence>
<keyword evidence="2" id="KW-0677">Repeat</keyword>
<dbReference type="PROSITE" id="PS51294">
    <property type="entry name" value="HTH_MYB"/>
    <property type="match status" value="2"/>
</dbReference>
<evidence type="ECO:0000256" key="7">
    <source>
        <dbReference type="SAM" id="MobiDB-lite"/>
    </source>
</evidence>
<name>A0ABR2MSA1_9ASPA</name>
<dbReference type="InterPro" id="IPR009057">
    <property type="entry name" value="Homeodomain-like_sf"/>
</dbReference>
<evidence type="ECO:0000256" key="2">
    <source>
        <dbReference type="ARBA" id="ARBA00022737"/>
    </source>
</evidence>
<dbReference type="Gene3D" id="1.10.10.60">
    <property type="entry name" value="Homeodomain-like"/>
    <property type="match status" value="2"/>
</dbReference>
<comment type="subcellular location">
    <subcellularLocation>
        <location evidence="1">Nucleus</location>
    </subcellularLocation>
</comment>
<feature type="compositionally biased region" description="Basic and acidic residues" evidence="7">
    <location>
        <begin position="1"/>
        <end position="19"/>
    </location>
</feature>
<feature type="domain" description="HTH myb-type" evidence="9">
    <location>
        <begin position="37"/>
        <end position="89"/>
    </location>
</feature>
<dbReference type="PROSITE" id="PS50090">
    <property type="entry name" value="MYB_LIKE"/>
    <property type="match status" value="2"/>
</dbReference>
<evidence type="ECO:0000256" key="3">
    <source>
        <dbReference type="ARBA" id="ARBA00023015"/>
    </source>
</evidence>
<proteinExistence type="predicted"/>
<evidence type="ECO:0000313" key="10">
    <source>
        <dbReference type="EMBL" id="KAK8966564.1"/>
    </source>
</evidence>
<evidence type="ECO:0000313" key="11">
    <source>
        <dbReference type="Proteomes" id="UP001412067"/>
    </source>
</evidence>
<feature type="domain" description="Myb-like" evidence="8">
    <location>
        <begin position="90"/>
        <end position="140"/>
    </location>
</feature>
<organism evidence="10 11">
    <name type="scientific">Platanthera guangdongensis</name>
    <dbReference type="NCBI Taxonomy" id="2320717"/>
    <lineage>
        <taxon>Eukaryota</taxon>
        <taxon>Viridiplantae</taxon>
        <taxon>Streptophyta</taxon>
        <taxon>Embryophyta</taxon>
        <taxon>Tracheophyta</taxon>
        <taxon>Spermatophyta</taxon>
        <taxon>Magnoliopsida</taxon>
        <taxon>Liliopsida</taxon>
        <taxon>Asparagales</taxon>
        <taxon>Orchidaceae</taxon>
        <taxon>Orchidoideae</taxon>
        <taxon>Orchideae</taxon>
        <taxon>Orchidinae</taxon>
        <taxon>Platanthera</taxon>
    </lineage>
</organism>
<dbReference type="PANTHER" id="PTHR47995:SF18">
    <property type="entry name" value="TRANSCRIPTION FACTOR MYB65"/>
    <property type="match status" value="1"/>
</dbReference>
<comment type="caution">
    <text evidence="10">The sequence shown here is derived from an EMBL/GenBank/DDBJ whole genome shotgun (WGS) entry which is preliminary data.</text>
</comment>
<feature type="domain" description="Myb-like" evidence="8">
    <location>
        <begin position="40"/>
        <end position="89"/>
    </location>
</feature>
<accession>A0ABR2MSA1</accession>
<keyword evidence="4" id="KW-0238">DNA-binding</keyword>
<evidence type="ECO:0000256" key="1">
    <source>
        <dbReference type="ARBA" id="ARBA00004123"/>
    </source>
</evidence>
<dbReference type="SUPFAM" id="SSF46689">
    <property type="entry name" value="Homeodomain-like"/>
    <property type="match status" value="1"/>
</dbReference>
<dbReference type="Pfam" id="PF00249">
    <property type="entry name" value="Myb_DNA-binding"/>
    <property type="match status" value="2"/>
</dbReference>
<evidence type="ECO:0000256" key="6">
    <source>
        <dbReference type="ARBA" id="ARBA00023242"/>
    </source>
</evidence>
<gene>
    <name evidence="10" type="primary">GAM1</name>
    <name evidence="10" type="ORF">KSP40_PGU002765</name>
</gene>
<dbReference type="PANTHER" id="PTHR47995">
    <property type="entry name" value="TRANSCRIPTION FACTOR MYB33-RELATED"/>
    <property type="match status" value="1"/>
</dbReference>
<dbReference type="InterPro" id="IPR001005">
    <property type="entry name" value="SANT/Myb"/>
</dbReference>
<dbReference type="EMBL" id="JBBWWR010000005">
    <property type="protein sequence ID" value="KAK8966564.1"/>
    <property type="molecule type" value="Genomic_DNA"/>
</dbReference>
<keyword evidence="5" id="KW-0804">Transcription</keyword>
<evidence type="ECO:0000259" key="9">
    <source>
        <dbReference type="PROSITE" id="PS51294"/>
    </source>
</evidence>
<dbReference type="CDD" id="cd00167">
    <property type="entry name" value="SANT"/>
    <property type="match status" value="2"/>
</dbReference>
<sequence>MCSVKSDRDTQMLPKEHPDSLSNDESSWSESPTAGIGVVLKKGPWTAVEDAILRDFVKKYGEGNWNAVQRSSGLLRCGKSCRLRWANHLRPELKKVAFTQEEECLIIEMHAKLGNKWARMASLLPGRTDNEIKNYWNTRSKRRQRAGLPLYPSNIVFPPASNENHPTQNPGQFYNVDRENLGVQQGSIFEMPAEFQLDTHKTTAGHVSYALPFSGVHSTFPRPYALSFLNQGVNQKRARDGESESSFPTCHGGITSVVSMFKEHPSTYSNSIYQDLGLNHPYDPDPCSHAPSNFYNFSPYSHLPGTVKMELPSLQYPETNYSNWLTTTDCIHVKSPGNVSFLSECTSPRSSGLLEALVHESGAINGGKKLSSEKSSCSSAITDTVESSTVNFCTAEWEEISNQRSAVPLANSSEEAIPGGQQHEDASLWLDFSRPDALFESDWFLRSSQRMKGTMMNDAFAALLGDERDEECENFRQPAEIPSTDGTLSMDSLHACPWNSMPSVCQMPELH</sequence>
<evidence type="ECO:0000256" key="5">
    <source>
        <dbReference type="ARBA" id="ARBA00023163"/>
    </source>
</evidence>